<dbReference type="EMBL" id="JAPFRF010000023">
    <property type="protein sequence ID" value="KAJ7303918.1"/>
    <property type="molecule type" value="Genomic_DNA"/>
</dbReference>
<protein>
    <recommendedName>
        <fullName evidence="3">Galectin</fullName>
    </recommendedName>
</protein>
<evidence type="ECO:0000256" key="3">
    <source>
        <dbReference type="RuleBase" id="RU102079"/>
    </source>
</evidence>
<proteinExistence type="predicted"/>
<dbReference type="InterPro" id="IPR044156">
    <property type="entry name" value="Galectin-like"/>
</dbReference>
<evidence type="ECO:0000256" key="1">
    <source>
        <dbReference type="ARBA" id="ARBA00022734"/>
    </source>
</evidence>
<dbReference type="PROSITE" id="PS51304">
    <property type="entry name" value="GALECTIN"/>
    <property type="match status" value="1"/>
</dbReference>
<dbReference type="GO" id="GO:0030246">
    <property type="term" value="F:carbohydrate binding"/>
    <property type="evidence" value="ECO:0007669"/>
    <property type="project" value="UniProtKB-UniRule"/>
</dbReference>
<reference evidence="5" key="1">
    <citation type="journal article" date="2023" name="DNA Res.">
        <title>Chromosome-level genome assembly of Phrynocephalus forsythii using third-generation DNA sequencing and Hi-C analysis.</title>
        <authorList>
            <person name="Qi Y."/>
            <person name="Zhao W."/>
            <person name="Zhao Y."/>
            <person name="Niu C."/>
            <person name="Cao S."/>
            <person name="Zhang Y."/>
        </authorList>
    </citation>
    <scope>NUCLEOTIDE SEQUENCE</scope>
    <source>
        <tissue evidence="5">Muscle</tissue>
    </source>
</reference>
<dbReference type="SMART" id="SM00276">
    <property type="entry name" value="GLECT"/>
    <property type="match status" value="1"/>
</dbReference>
<dbReference type="SMART" id="SM00908">
    <property type="entry name" value="Gal-bind_lectin"/>
    <property type="match status" value="1"/>
</dbReference>
<organism evidence="5 6">
    <name type="scientific">Phrynocephalus forsythii</name>
    <dbReference type="NCBI Taxonomy" id="171643"/>
    <lineage>
        <taxon>Eukaryota</taxon>
        <taxon>Metazoa</taxon>
        <taxon>Chordata</taxon>
        <taxon>Craniata</taxon>
        <taxon>Vertebrata</taxon>
        <taxon>Euteleostomi</taxon>
        <taxon>Lepidosauria</taxon>
        <taxon>Squamata</taxon>
        <taxon>Bifurcata</taxon>
        <taxon>Unidentata</taxon>
        <taxon>Episquamata</taxon>
        <taxon>Toxicofera</taxon>
        <taxon>Iguania</taxon>
        <taxon>Acrodonta</taxon>
        <taxon>Agamidae</taxon>
        <taxon>Agaminae</taxon>
        <taxon>Phrynocephalus</taxon>
    </lineage>
</organism>
<keyword evidence="2" id="KW-0677">Repeat</keyword>
<sequence length="210" mass="23388">MAPGQTGPSNLGCPLSQPWVATLSSIKGDRRPGEPRSAWQQKGSAKMALIFDTLEIPYYRGSPWGLDSESWVMVEGFILQHSQGFHLDLAYGQFHGASIPLRFKLIFEGGPSSPATASLNSCTDGRWGDESKIQTHLRQGQRFKVQVIVTSKGYKILENDTFLVEFGHRLSPKKIRFFEMHGDIRLQNVAFSRENRTLAVPTYSAGQQAC</sequence>
<dbReference type="PANTHER" id="PTHR11346">
    <property type="entry name" value="GALECTIN"/>
    <property type="match status" value="1"/>
</dbReference>
<dbReference type="Pfam" id="PF00337">
    <property type="entry name" value="Gal-bind_lectin"/>
    <property type="match status" value="1"/>
</dbReference>
<evidence type="ECO:0000256" key="2">
    <source>
        <dbReference type="ARBA" id="ARBA00022737"/>
    </source>
</evidence>
<dbReference type="Proteomes" id="UP001142489">
    <property type="component" value="Unassembled WGS sequence"/>
</dbReference>
<name>A0A9Q0X6R5_9SAUR</name>
<dbReference type="InterPro" id="IPR001079">
    <property type="entry name" value="Galectin_CRD"/>
</dbReference>
<accession>A0A9Q0X6R5</accession>
<dbReference type="InterPro" id="IPR013320">
    <property type="entry name" value="ConA-like_dom_sf"/>
</dbReference>
<evidence type="ECO:0000259" key="4">
    <source>
        <dbReference type="PROSITE" id="PS51304"/>
    </source>
</evidence>
<dbReference type="PANTHER" id="PTHR11346:SF32">
    <property type="entry name" value="GALECTIN-4"/>
    <property type="match status" value="1"/>
</dbReference>
<gene>
    <name evidence="5" type="ORF">JRQ81_011430</name>
</gene>
<dbReference type="AlphaFoldDB" id="A0A9Q0X6R5"/>
<keyword evidence="6" id="KW-1185">Reference proteome</keyword>
<keyword evidence="1 3" id="KW-0430">Lectin</keyword>
<dbReference type="Gene3D" id="2.60.120.200">
    <property type="match status" value="1"/>
</dbReference>
<dbReference type="CDD" id="cd00070">
    <property type="entry name" value="GLECT"/>
    <property type="match status" value="1"/>
</dbReference>
<evidence type="ECO:0000313" key="6">
    <source>
        <dbReference type="Proteomes" id="UP001142489"/>
    </source>
</evidence>
<comment type="caution">
    <text evidence="5">The sequence shown here is derived from an EMBL/GenBank/DDBJ whole genome shotgun (WGS) entry which is preliminary data.</text>
</comment>
<dbReference type="SUPFAM" id="SSF49899">
    <property type="entry name" value="Concanavalin A-like lectins/glucanases"/>
    <property type="match status" value="1"/>
</dbReference>
<evidence type="ECO:0000313" key="5">
    <source>
        <dbReference type="EMBL" id="KAJ7303918.1"/>
    </source>
</evidence>
<feature type="domain" description="Galectin" evidence="4">
    <location>
        <begin position="58"/>
        <end position="192"/>
    </location>
</feature>
<dbReference type="OrthoDB" id="6251307at2759"/>